<evidence type="ECO:0000313" key="1">
    <source>
        <dbReference type="EMBL" id="NEG79102.1"/>
    </source>
</evidence>
<dbReference type="OrthoDB" id="2510110at2"/>
<dbReference type="InterPro" id="IPR050490">
    <property type="entry name" value="Bact_solute-bd_prot1"/>
</dbReference>
<keyword evidence="2" id="KW-1185">Reference proteome</keyword>
<dbReference type="InterPro" id="IPR006059">
    <property type="entry name" value="SBP"/>
</dbReference>
<name>A0A7K3TJ95_9BIFI</name>
<comment type="caution">
    <text evidence="1">The sequence shown here is derived from an EMBL/GenBank/DDBJ whole genome shotgun (WGS) entry which is preliminary data.</text>
</comment>
<protein>
    <submittedName>
        <fullName evidence="1">Extracellular solute-binding protein</fullName>
    </submittedName>
</protein>
<proteinExistence type="predicted"/>
<reference evidence="1 2" key="1">
    <citation type="submission" date="2019-10" db="EMBL/GenBank/DDBJ databases">
        <title>Bifidobacterium from non-human primates.</title>
        <authorList>
            <person name="Modesto M."/>
        </authorList>
    </citation>
    <scope>NUCLEOTIDE SEQUENCE [LARGE SCALE GENOMIC DNA]</scope>
    <source>
        <strain evidence="1 2">TREC</strain>
    </source>
</reference>
<accession>A0A7K3TJ95</accession>
<evidence type="ECO:0000313" key="2">
    <source>
        <dbReference type="Proteomes" id="UP000469763"/>
    </source>
</evidence>
<sequence>MEARRQPTNFGTEAEKERIMKSTKLTGAVAFVAAATMMLGACGSNNAAGDGASIPAFDPNAKTTITFGAWALSQSPEFTYLKEGFMKKYPNVTVEIKEYSNDNYEKQLTADLSAGKPTDVIPLKSMNSYYTYAVESKGLADLTDIAKSFDSKNLDSSTHELDGKYYGIPYRRDFWVMYYNKDIFEKTGVAAPDGTWTWDDYVKTAEEMKTALKKAGYGDDVYPTFTWNKKSFVQDFANNQSQKDPKASMLSGDYNYFKPYYERALKLQDEKLALDFNTLTSTKVTYQGLFGSQKIAFFPVGNWYTSALVSSQKNGDAEKFNWGIAPVPQNPDKSTNTQTDKPVTVAGAMGLAVSKYATGQKGAAAREFVKWAAGEEGALELAKNGVSPAYLSDKVTEAYLGAEGMPTDELSKKTITDFDTKVSAPVVTGKEISKITTLLNDAHSAIMTETTPIDQALADAGQKAKDAGVVK</sequence>
<dbReference type="Gene3D" id="3.40.190.10">
    <property type="entry name" value="Periplasmic binding protein-like II"/>
    <property type="match status" value="1"/>
</dbReference>
<dbReference type="Proteomes" id="UP000469763">
    <property type="component" value="Unassembled WGS sequence"/>
</dbReference>
<dbReference type="PANTHER" id="PTHR43649:SF12">
    <property type="entry name" value="DIACETYLCHITOBIOSE BINDING PROTEIN DASA"/>
    <property type="match status" value="1"/>
</dbReference>
<dbReference type="SUPFAM" id="SSF53850">
    <property type="entry name" value="Periplasmic binding protein-like II"/>
    <property type="match status" value="1"/>
</dbReference>
<dbReference type="Pfam" id="PF01547">
    <property type="entry name" value="SBP_bac_1"/>
    <property type="match status" value="1"/>
</dbReference>
<dbReference type="EMBL" id="WHZY01000016">
    <property type="protein sequence ID" value="NEG79102.1"/>
    <property type="molecule type" value="Genomic_DNA"/>
</dbReference>
<dbReference type="PANTHER" id="PTHR43649">
    <property type="entry name" value="ARABINOSE-BINDING PROTEIN-RELATED"/>
    <property type="match status" value="1"/>
</dbReference>
<gene>
    <name evidence="1" type="ORF">GFD22_09005</name>
</gene>
<dbReference type="AlphaFoldDB" id="A0A7K3TJ95"/>
<organism evidence="1 2">
    <name type="scientific">Bifidobacterium avesanii</name>
    <dbReference type="NCBI Taxonomy" id="1798157"/>
    <lineage>
        <taxon>Bacteria</taxon>
        <taxon>Bacillati</taxon>
        <taxon>Actinomycetota</taxon>
        <taxon>Actinomycetes</taxon>
        <taxon>Bifidobacteriales</taxon>
        <taxon>Bifidobacteriaceae</taxon>
        <taxon>Bifidobacterium</taxon>
    </lineage>
</organism>